<keyword evidence="3" id="KW-1185">Reference proteome</keyword>
<proteinExistence type="predicted"/>
<dbReference type="Gene3D" id="3.40.50.300">
    <property type="entry name" value="P-loop containing nucleotide triphosphate hydrolases"/>
    <property type="match status" value="1"/>
</dbReference>
<comment type="caution">
    <text evidence="2">The sequence shown here is derived from an EMBL/GenBank/DDBJ whole genome shotgun (WGS) entry which is preliminary data.</text>
</comment>
<dbReference type="PRINTS" id="PR00364">
    <property type="entry name" value="DISEASERSIST"/>
</dbReference>
<sequence>MEAFGNRLDGNVSDSTVVMGESVSVHFHARRGPTLGFGILAPRIRVDHEDEFAAIDASWHASRRGGHAMRLGLRGIRGVGKTAVVGRWLHERAEQLPRTCLQATLGPDTRGRPVDPVAVLEGWLDLLEVPRDGLSREPAALRDLFRSVTSGKPVVVLLENAQTARQVEMLLPGSHLSVVIVTSAVRLGGLRSRFDVEDLVVEPLTPAESDELLCRVGELDAAAEADREPFVRLCGGNPLALRMVAERLAELPPQHWPELALRLREPMGRWELMRMDDFSFEDLLDAFYRSLRPEQALVYRRVGLNPGPVLDRGALQALTGVDVGRLDGVLADLRALHVFEREEPGCLWLNDLIQAHAWQKAQDDESPDARESALDKVIEYYTTCAEDAEAAASSRWRIDHAGRYRAFLASDPGAAEREEAVSRMARLGPSIIAAAELALESGRFSHTVRIGQGMWTYCLRNALHSEWTRVQGLAVIAAEADGDALTIARARFERGFARQDRFSSDHDDARLADADLTTALEICDRVPDPKPEGFRRTRSSVLEAMALLALRNAQPLRAEQLVLEALGALDGVDHLRGAALLGLHLGRIRTVLGRHEDARAVLSGTFDQFGDLLPPDRYNQARALTRLAENEQSAGQLDQALGFLTEALPLMGEHATPYQYQYAAILLLRGDVRRDLGDEVGAAEDWAAAQTCFAQARSPRQSEAADRLAGGRPPGVDGSTGPDQQ</sequence>
<name>A0ABW0X726_9ACTN</name>
<evidence type="ECO:0000256" key="1">
    <source>
        <dbReference type="SAM" id="MobiDB-lite"/>
    </source>
</evidence>
<dbReference type="RefSeq" id="WP_380226725.1">
    <property type="nucleotide sequence ID" value="NZ_JBHSOF010000023.1"/>
</dbReference>
<dbReference type="Gene3D" id="1.25.40.10">
    <property type="entry name" value="Tetratricopeptide repeat domain"/>
    <property type="match status" value="1"/>
</dbReference>
<reference evidence="3" key="1">
    <citation type="journal article" date="2019" name="Int. J. Syst. Evol. Microbiol.">
        <title>The Global Catalogue of Microorganisms (GCM) 10K type strain sequencing project: providing services to taxonomists for standard genome sequencing and annotation.</title>
        <authorList>
            <consortium name="The Broad Institute Genomics Platform"/>
            <consortium name="The Broad Institute Genome Sequencing Center for Infectious Disease"/>
            <person name="Wu L."/>
            <person name="Ma J."/>
        </authorList>
    </citation>
    <scope>NUCLEOTIDE SEQUENCE [LARGE SCALE GENOMIC DNA]</scope>
    <source>
        <strain evidence="3">CGMCC 4.1437</strain>
    </source>
</reference>
<dbReference type="InterPro" id="IPR027417">
    <property type="entry name" value="P-loop_NTPase"/>
</dbReference>
<protein>
    <submittedName>
        <fullName evidence="2">Tetratricopeptide repeat protein</fullName>
    </submittedName>
</protein>
<dbReference type="Pfam" id="PF13424">
    <property type="entry name" value="TPR_12"/>
    <property type="match status" value="1"/>
</dbReference>
<dbReference type="EMBL" id="JBHSOF010000023">
    <property type="protein sequence ID" value="MFC5665034.1"/>
    <property type="molecule type" value="Genomic_DNA"/>
</dbReference>
<organism evidence="2 3">
    <name type="scientific">Kitasatospora misakiensis</name>
    <dbReference type="NCBI Taxonomy" id="67330"/>
    <lineage>
        <taxon>Bacteria</taxon>
        <taxon>Bacillati</taxon>
        <taxon>Actinomycetota</taxon>
        <taxon>Actinomycetes</taxon>
        <taxon>Kitasatosporales</taxon>
        <taxon>Streptomycetaceae</taxon>
        <taxon>Kitasatospora</taxon>
    </lineage>
</organism>
<gene>
    <name evidence="2" type="ORF">ACFP3U_18865</name>
</gene>
<evidence type="ECO:0000313" key="3">
    <source>
        <dbReference type="Proteomes" id="UP001595975"/>
    </source>
</evidence>
<dbReference type="SUPFAM" id="SSF52540">
    <property type="entry name" value="P-loop containing nucleoside triphosphate hydrolases"/>
    <property type="match status" value="1"/>
</dbReference>
<evidence type="ECO:0000313" key="2">
    <source>
        <dbReference type="EMBL" id="MFC5665034.1"/>
    </source>
</evidence>
<dbReference type="Proteomes" id="UP001595975">
    <property type="component" value="Unassembled WGS sequence"/>
</dbReference>
<accession>A0ABW0X726</accession>
<dbReference type="InterPro" id="IPR011990">
    <property type="entry name" value="TPR-like_helical_dom_sf"/>
</dbReference>
<feature type="region of interest" description="Disordered" evidence="1">
    <location>
        <begin position="694"/>
        <end position="725"/>
    </location>
</feature>
<dbReference type="SUPFAM" id="SSF48452">
    <property type="entry name" value="TPR-like"/>
    <property type="match status" value="1"/>
</dbReference>